<comment type="caution">
    <text evidence="4">The sequence shown here is derived from an EMBL/GenBank/DDBJ whole genome shotgun (WGS) entry which is preliminary data.</text>
</comment>
<dbReference type="CDD" id="cd03177">
    <property type="entry name" value="GST_C_Delta_Epsilon"/>
    <property type="match status" value="1"/>
</dbReference>
<dbReference type="OrthoDB" id="2309723at2759"/>
<proteinExistence type="predicted"/>
<dbReference type="Gene3D" id="3.40.30.10">
    <property type="entry name" value="Glutaredoxin"/>
    <property type="match status" value="1"/>
</dbReference>
<dbReference type="SUPFAM" id="SSF47616">
    <property type="entry name" value="GST C-terminal domain-like"/>
    <property type="match status" value="1"/>
</dbReference>
<dbReference type="OMA" id="DSREHWE"/>
<evidence type="ECO:0000259" key="3">
    <source>
        <dbReference type="PROSITE" id="PS50405"/>
    </source>
</evidence>
<evidence type="ECO:0000313" key="4">
    <source>
        <dbReference type="EMBL" id="TRY61714.1"/>
    </source>
</evidence>
<dbReference type="AlphaFoldDB" id="A0A553N8E2"/>
<dbReference type="FunFam" id="3.40.30.10:FF:000034">
    <property type="entry name" value="glutathione S-transferase 1"/>
    <property type="match status" value="1"/>
</dbReference>
<dbReference type="Proteomes" id="UP000318571">
    <property type="component" value="Chromosome 8"/>
</dbReference>
<organism evidence="4 5">
    <name type="scientific">Tigriopus californicus</name>
    <name type="common">Marine copepod</name>
    <dbReference type="NCBI Taxonomy" id="6832"/>
    <lineage>
        <taxon>Eukaryota</taxon>
        <taxon>Metazoa</taxon>
        <taxon>Ecdysozoa</taxon>
        <taxon>Arthropoda</taxon>
        <taxon>Crustacea</taxon>
        <taxon>Multicrustacea</taxon>
        <taxon>Hexanauplia</taxon>
        <taxon>Copepoda</taxon>
        <taxon>Harpacticoida</taxon>
        <taxon>Harpacticidae</taxon>
        <taxon>Tigriopus</taxon>
    </lineage>
</organism>
<dbReference type="InterPro" id="IPR004045">
    <property type="entry name" value="Glutathione_S-Trfase_N"/>
</dbReference>
<gene>
    <name evidence="4" type="ORF">TCAL_10068</name>
</gene>
<dbReference type="SFLD" id="SFLDG00358">
    <property type="entry name" value="Main_(cytGST)"/>
    <property type="match status" value="1"/>
</dbReference>
<dbReference type="CDD" id="cd03045">
    <property type="entry name" value="GST_N_Delta_Epsilon"/>
    <property type="match status" value="1"/>
</dbReference>
<evidence type="ECO:0000259" key="2">
    <source>
        <dbReference type="PROSITE" id="PS50404"/>
    </source>
</evidence>
<dbReference type="STRING" id="6832.A0A553N8E2"/>
<feature type="domain" description="GST N-terminal" evidence="2">
    <location>
        <begin position="4"/>
        <end position="86"/>
    </location>
</feature>
<reference evidence="4 5" key="1">
    <citation type="journal article" date="2018" name="Nat. Ecol. Evol.">
        <title>Genomic signatures of mitonuclear coevolution across populations of Tigriopus californicus.</title>
        <authorList>
            <person name="Barreto F.S."/>
            <person name="Watson E.T."/>
            <person name="Lima T.G."/>
            <person name="Willett C.S."/>
            <person name="Edmands S."/>
            <person name="Li W."/>
            <person name="Burton R.S."/>
        </authorList>
    </citation>
    <scope>NUCLEOTIDE SEQUENCE [LARGE SCALE GENOMIC DNA]</scope>
    <source>
        <strain evidence="4 5">San Diego</strain>
    </source>
</reference>
<dbReference type="PROSITE" id="PS50404">
    <property type="entry name" value="GST_NTER"/>
    <property type="match status" value="1"/>
</dbReference>
<dbReference type="Pfam" id="PF00043">
    <property type="entry name" value="GST_C"/>
    <property type="match status" value="1"/>
</dbReference>
<dbReference type="InterPro" id="IPR004046">
    <property type="entry name" value="GST_C"/>
</dbReference>
<evidence type="ECO:0000256" key="1">
    <source>
        <dbReference type="ARBA" id="ARBA00011738"/>
    </source>
</evidence>
<dbReference type="PANTHER" id="PTHR43969">
    <property type="entry name" value="GLUTATHIONE S TRANSFERASE D10, ISOFORM A-RELATED"/>
    <property type="match status" value="1"/>
</dbReference>
<dbReference type="InterPro" id="IPR040079">
    <property type="entry name" value="Glutathione_S-Trfase"/>
</dbReference>
<dbReference type="EMBL" id="VCGU01000459">
    <property type="protein sequence ID" value="TRY61714.1"/>
    <property type="molecule type" value="Genomic_DNA"/>
</dbReference>
<dbReference type="InterPro" id="IPR036249">
    <property type="entry name" value="Thioredoxin-like_sf"/>
</dbReference>
<dbReference type="GO" id="GO:0004364">
    <property type="term" value="F:glutathione transferase activity"/>
    <property type="evidence" value="ECO:0007669"/>
    <property type="project" value="TreeGrafter"/>
</dbReference>
<dbReference type="SFLD" id="SFLDG01153">
    <property type="entry name" value="Main.4:_Theta-like"/>
    <property type="match status" value="1"/>
</dbReference>
<dbReference type="PROSITE" id="PS51354">
    <property type="entry name" value="GLUTAREDOXIN_2"/>
    <property type="match status" value="1"/>
</dbReference>
<evidence type="ECO:0000313" key="5">
    <source>
        <dbReference type="Proteomes" id="UP000318571"/>
    </source>
</evidence>
<dbReference type="PANTHER" id="PTHR43969:SF9">
    <property type="entry name" value="GLUTATHIONE S TRANSFERASE D10, ISOFORM A-RELATED"/>
    <property type="match status" value="1"/>
</dbReference>
<dbReference type="FunFam" id="1.20.1050.10:FF:000007">
    <property type="entry name" value="Glutathione S-transferase 1-1"/>
    <property type="match status" value="1"/>
</dbReference>
<sequence length="244" mass="28303">MVWAPIELYYTPSSPHCRAVLMCLKALGLDVELIKLDMYQKYEHKKPWFIKMNPQHTVPTINDSGYILWESRAIMCYLVNKYNNDDLELQSLYPKDPESRGNIDKLLFFDIGSLYKSIVDYFHPMLMTGEGSDEKKANALKTALDYLDGFLSQQTFVVGDSLTIADLSILSSITQLEALDFKITGYKHLSRWLQKLKEDLPYFDECNKEGIDMFRSWARSKQGTNGNSENLLRHKKPIRCKTYD</sequence>
<keyword evidence="5" id="KW-1185">Reference proteome</keyword>
<dbReference type="PROSITE" id="PS50405">
    <property type="entry name" value="GST_CTER"/>
    <property type="match status" value="1"/>
</dbReference>
<dbReference type="GO" id="GO:0006749">
    <property type="term" value="P:glutathione metabolic process"/>
    <property type="evidence" value="ECO:0007669"/>
    <property type="project" value="TreeGrafter"/>
</dbReference>
<dbReference type="Gene3D" id="1.20.1050.10">
    <property type="match status" value="1"/>
</dbReference>
<dbReference type="InterPro" id="IPR010987">
    <property type="entry name" value="Glutathione-S-Trfase_C-like"/>
</dbReference>
<accession>A0A553N8E2</accession>
<dbReference type="SUPFAM" id="SSF52833">
    <property type="entry name" value="Thioredoxin-like"/>
    <property type="match status" value="1"/>
</dbReference>
<protein>
    <submittedName>
        <fullName evidence="4">Uncharacterized protein</fullName>
    </submittedName>
</protein>
<dbReference type="Pfam" id="PF13409">
    <property type="entry name" value="GST_N_2"/>
    <property type="match status" value="1"/>
</dbReference>
<dbReference type="SFLD" id="SFLDS00019">
    <property type="entry name" value="Glutathione_Transferase_(cytos"/>
    <property type="match status" value="1"/>
</dbReference>
<dbReference type="InterPro" id="IPR036282">
    <property type="entry name" value="Glutathione-S-Trfase_C_sf"/>
</dbReference>
<name>A0A553N8E2_TIGCA</name>
<feature type="domain" description="GST C-terminal" evidence="3">
    <location>
        <begin position="96"/>
        <end position="238"/>
    </location>
</feature>
<comment type="subunit">
    <text evidence="1">Homodimer.</text>
</comment>